<dbReference type="InterPro" id="IPR040345">
    <property type="entry name" value="Mug56/Spo71"/>
</dbReference>
<dbReference type="GO" id="GO:1902657">
    <property type="term" value="P:protein localization to prospore membrane"/>
    <property type="evidence" value="ECO:0007669"/>
    <property type="project" value="InterPro"/>
</dbReference>
<dbReference type="InterPro" id="IPR039486">
    <property type="entry name" value="Mug56/Spo71_PH"/>
</dbReference>
<dbReference type="SMART" id="SM01316">
    <property type="entry name" value="Spo7_2_N"/>
    <property type="match status" value="1"/>
</dbReference>
<name>A0A5N6KQF1_9ROSI</name>
<feature type="region of interest" description="Disordered" evidence="1">
    <location>
        <begin position="91"/>
        <end position="363"/>
    </location>
</feature>
<reference evidence="3 4" key="1">
    <citation type="submission" date="2019-06" db="EMBL/GenBank/DDBJ databases">
        <title>A chromosomal-level reference genome of Carpinus fangiana (Coryloideae, Betulaceae).</title>
        <authorList>
            <person name="Yang X."/>
            <person name="Wang Z."/>
            <person name="Zhang L."/>
            <person name="Hao G."/>
            <person name="Liu J."/>
            <person name="Yang Y."/>
        </authorList>
    </citation>
    <scope>NUCLEOTIDE SEQUENCE [LARGE SCALE GENOMIC DNA]</scope>
    <source>
        <strain evidence="3">Cfa_2016G</strain>
        <tissue evidence="3">Leaf</tissue>
    </source>
</reference>
<dbReference type="Pfam" id="PF15404">
    <property type="entry name" value="PH_4"/>
    <property type="match status" value="1"/>
</dbReference>
<feature type="compositionally biased region" description="Low complexity" evidence="1">
    <location>
        <begin position="199"/>
        <end position="208"/>
    </location>
</feature>
<dbReference type="Proteomes" id="UP000327013">
    <property type="component" value="Unassembled WGS sequence"/>
</dbReference>
<dbReference type="Pfam" id="PF23207">
    <property type="entry name" value="PH_SPO71"/>
    <property type="match status" value="1"/>
</dbReference>
<feature type="region of interest" description="Disordered" evidence="1">
    <location>
        <begin position="1"/>
        <end position="26"/>
    </location>
</feature>
<feature type="domain" description="PH" evidence="2">
    <location>
        <begin position="1029"/>
        <end position="1212"/>
    </location>
</feature>
<gene>
    <name evidence="3" type="ORF">FH972_021591</name>
</gene>
<protein>
    <recommendedName>
        <fullName evidence="2">PH domain-containing protein</fullName>
    </recommendedName>
</protein>
<organism evidence="3 4">
    <name type="scientific">Carpinus fangiana</name>
    <dbReference type="NCBI Taxonomy" id="176857"/>
    <lineage>
        <taxon>Eukaryota</taxon>
        <taxon>Viridiplantae</taxon>
        <taxon>Streptophyta</taxon>
        <taxon>Embryophyta</taxon>
        <taxon>Tracheophyta</taxon>
        <taxon>Spermatophyta</taxon>
        <taxon>Magnoliopsida</taxon>
        <taxon>eudicotyledons</taxon>
        <taxon>Gunneridae</taxon>
        <taxon>Pentapetalae</taxon>
        <taxon>rosids</taxon>
        <taxon>fabids</taxon>
        <taxon>Fagales</taxon>
        <taxon>Betulaceae</taxon>
        <taxon>Carpinus</taxon>
    </lineage>
</organism>
<dbReference type="PANTHER" id="PTHR28076">
    <property type="entry name" value="SPORULATION-SPECIFIC PROTEIN 71"/>
    <property type="match status" value="1"/>
</dbReference>
<dbReference type="AlphaFoldDB" id="A0A5N6KQF1"/>
<evidence type="ECO:0000256" key="1">
    <source>
        <dbReference type="SAM" id="MobiDB-lite"/>
    </source>
</evidence>
<dbReference type="SMART" id="SM00233">
    <property type="entry name" value="PH"/>
    <property type="match status" value="3"/>
</dbReference>
<comment type="caution">
    <text evidence="3">The sequence shown here is derived from an EMBL/GenBank/DDBJ whole genome shotgun (WGS) entry which is preliminary data.</text>
</comment>
<dbReference type="InterPro" id="IPR029217">
    <property type="entry name" value="Spo7_2_N"/>
</dbReference>
<feature type="compositionally biased region" description="Acidic residues" evidence="1">
    <location>
        <begin position="133"/>
        <end position="145"/>
    </location>
</feature>
<accession>A0A5N6KQF1</accession>
<keyword evidence="4" id="KW-1185">Reference proteome</keyword>
<proteinExistence type="predicted"/>
<dbReference type="InterPro" id="IPR057379">
    <property type="entry name" value="PH_SPO71"/>
</dbReference>
<evidence type="ECO:0000259" key="2">
    <source>
        <dbReference type="PROSITE" id="PS50003"/>
    </source>
</evidence>
<sequence length="1231" mass="136817">MVGSPITHKTAPPIHPSTHAHSVSNNPVNLLPYNSYTALRLSHATPEHLHLTTRGCFIGPIPEGWLRSHRRDWYKSKVGIHYSSRAATFTAAEGTGRHRRVTGLSEGSDRNEHGAGRPAIGGPRAGLSFPQPDDVDEEPIQEEPSSDTVVGEGVQAAAHDKTKGELPTAESPTNGRVHTPTRHALTPPAGRSDDERPKSSISNIPIINGRQPEWTEGDEDETSSIETIRPLREPPLTGLSMSASLRPQRPSAPRMSSSSSSIDRRRKTSMQTSITSSSFVTASEGGSSEDEAFEQTAPLPEGEEDGASAGTPGIAITGGQKKTLQSTAYDRSPDPAAEDAELSNLRSFSLGPEGTSAAASQFSQNRVSSTASLIPHVAAKPSSYPSGNDGTPEEADVGKGSPTVPTTNDTEGAGEISQPHESALGPIKRHVGGAVHFNLPEDSTTRERHVRARIAQLKQRRTFKRLRRGKVHDGEIVKMANMLVRAEFTNYELPDEYDENDSLKIETRIIDKWKEFMVVCREADDDDAPFSLQMYKSRVIPAVEKANKRKHATHEVALNRKTTKVNLFSSLDKTIAIWTPYRKGTLIYTVQAKSGADSMEWYTFLRNVLGLARTSVLQINVPDLNVNIRLDNPFQRLESARTMAQAAEGDDEAILQTMREEQAAASSIIQRCMHMLKKSPEWKSILDAWAGHERIGLAWKRYDRLEWVYGANEQKMYGTIAMEKSHELELRPKQHYPTTVKNKKVENRTEPTPVEGFLVRLTSQRGADQKLGKLFYKRLYFSTHNNYLVFNRPTKADPPAPPESSSLYEHDGIPSAHDIIEETPIIFAINPYPLTSEKQIQWLSPEVHIRADVRNDFDRAAQVESERRLNLILHSDGLVNLCNVAKVREVHRGATAADANLGSGGSSAVDFDQEVEDTFRDDGATTEFDDDRTFELVLRNGLVIRLQAYDKMTKEEWMHRLRALVDYWTLRIRADITLYKAVRAQNLTQLNIDETAEAVLGQFARKWEVTHSYASPELYHACGLARCRSIAMSGSLFRKARAHASFAKELVVLAHGHLLMFQDGLRSRSGSLLRHIHHDRVAALDLRDCYVYSGLVTEAELGSARNTAFEGARPGHHALPRMYPGDGWSSTDEATMTCFVVWHGKRKSWFRSEAEKERTQSDAGGGSGPKGRKRQQLKLVRSLGVPGKSVVFMARSRAERDHWVMNIAMEIERLSGEDDVRLTGNDKDDGE</sequence>
<dbReference type="PROSITE" id="PS50003">
    <property type="entry name" value="PH_DOMAIN"/>
    <property type="match status" value="1"/>
</dbReference>
<feature type="compositionally biased region" description="Polar residues" evidence="1">
    <location>
        <begin position="270"/>
        <end position="286"/>
    </location>
</feature>
<feature type="compositionally biased region" description="Low complexity" evidence="1">
    <location>
        <begin position="246"/>
        <end position="261"/>
    </location>
</feature>
<dbReference type="Pfam" id="PF15407">
    <property type="entry name" value="Spo7_2_N"/>
    <property type="match status" value="1"/>
</dbReference>
<dbReference type="InterPro" id="IPR001849">
    <property type="entry name" value="PH_domain"/>
</dbReference>
<dbReference type="OrthoDB" id="5579281at2759"/>
<feature type="compositionally biased region" description="Polar residues" evidence="1">
    <location>
        <begin position="320"/>
        <end position="329"/>
    </location>
</feature>
<evidence type="ECO:0000313" key="3">
    <source>
        <dbReference type="EMBL" id="KAB8337290.1"/>
    </source>
</evidence>
<feature type="region of interest" description="Disordered" evidence="1">
    <location>
        <begin position="1152"/>
        <end position="1176"/>
    </location>
</feature>
<evidence type="ECO:0000313" key="4">
    <source>
        <dbReference type="Proteomes" id="UP000327013"/>
    </source>
</evidence>
<feature type="compositionally biased region" description="Low complexity" evidence="1">
    <location>
        <begin position="116"/>
        <end position="126"/>
    </location>
</feature>
<dbReference type="PANTHER" id="PTHR28076:SF1">
    <property type="entry name" value="PROSPORE MEMBRANE ADAPTER PROTEIN SPO71"/>
    <property type="match status" value="1"/>
</dbReference>
<feature type="region of interest" description="Disordered" evidence="1">
    <location>
        <begin position="378"/>
        <end position="420"/>
    </location>
</feature>
<dbReference type="EMBL" id="VIBQ01000009">
    <property type="protein sequence ID" value="KAB8337290.1"/>
    <property type="molecule type" value="Genomic_DNA"/>
</dbReference>